<evidence type="ECO:0000313" key="13">
    <source>
        <dbReference type="EMBL" id="GAA4958853.1"/>
    </source>
</evidence>
<organism evidence="13 14">
    <name type="scientific">Streptomonospora halophila</name>
    <dbReference type="NCBI Taxonomy" id="427369"/>
    <lineage>
        <taxon>Bacteria</taxon>
        <taxon>Bacillati</taxon>
        <taxon>Actinomycetota</taxon>
        <taxon>Actinomycetes</taxon>
        <taxon>Streptosporangiales</taxon>
        <taxon>Nocardiopsidaceae</taxon>
        <taxon>Streptomonospora</taxon>
    </lineage>
</organism>
<keyword evidence="7 12" id="KW-1133">Transmembrane helix</keyword>
<keyword evidence="8 12" id="KW-0472">Membrane</keyword>
<feature type="transmembrane region" description="Helical" evidence="12">
    <location>
        <begin position="96"/>
        <end position="117"/>
    </location>
</feature>
<comment type="caution">
    <text evidence="13">The sequence shown here is derived from an EMBL/GenBank/DDBJ whole genome shotgun (WGS) entry which is preliminary data.</text>
</comment>
<feature type="transmembrane region" description="Helical" evidence="12">
    <location>
        <begin position="238"/>
        <end position="255"/>
    </location>
</feature>
<keyword evidence="6 12" id="KW-0812">Transmembrane</keyword>
<protein>
    <recommendedName>
        <fullName evidence="10">Xylose transport system permease protein XylH</fullName>
    </recommendedName>
</protein>
<name>A0ABP9H170_9ACTN</name>
<feature type="transmembrane region" description="Helical" evidence="12">
    <location>
        <begin position="20"/>
        <end position="43"/>
    </location>
</feature>
<feature type="transmembrane region" description="Helical" evidence="12">
    <location>
        <begin position="324"/>
        <end position="350"/>
    </location>
</feature>
<feature type="region of interest" description="Disordered" evidence="11">
    <location>
        <begin position="395"/>
        <end position="436"/>
    </location>
</feature>
<feature type="transmembrane region" description="Helical" evidence="12">
    <location>
        <begin position="174"/>
        <end position="193"/>
    </location>
</feature>
<feature type="transmembrane region" description="Helical" evidence="12">
    <location>
        <begin position="214"/>
        <end position="232"/>
    </location>
</feature>
<evidence type="ECO:0000313" key="14">
    <source>
        <dbReference type="Proteomes" id="UP001499993"/>
    </source>
</evidence>
<dbReference type="Proteomes" id="UP001499993">
    <property type="component" value="Unassembled WGS sequence"/>
</dbReference>
<gene>
    <name evidence="13" type="primary">gguB</name>
    <name evidence="13" type="ORF">GCM10023224_51090</name>
</gene>
<feature type="transmembrane region" description="Helical" evidence="12">
    <location>
        <begin position="55"/>
        <end position="76"/>
    </location>
</feature>
<dbReference type="PANTHER" id="PTHR32196:SF32">
    <property type="entry name" value="XYLOSE TRANSPORT SYSTEM PERMEASE PROTEIN XYLH"/>
    <property type="match status" value="1"/>
</dbReference>
<keyword evidence="2" id="KW-0813">Transport</keyword>
<evidence type="ECO:0000256" key="10">
    <source>
        <dbReference type="ARBA" id="ARBA00035686"/>
    </source>
</evidence>
<evidence type="ECO:0000256" key="9">
    <source>
        <dbReference type="ARBA" id="ARBA00035611"/>
    </source>
</evidence>
<dbReference type="CDD" id="cd06579">
    <property type="entry name" value="TM_PBP1_transp_AraH_like"/>
    <property type="match status" value="1"/>
</dbReference>
<feature type="compositionally biased region" description="Gly residues" evidence="11">
    <location>
        <begin position="395"/>
        <end position="406"/>
    </location>
</feature>
<evidence type="ECO:0000256" key="7">
    <source>
        <dbReference type="ARBA" id="ARBA00022989"/>
    </source>
</evidence>
<dbReference type="EMBL" id="BAABIK010000057">
    <property type="protein sequence ID" value="GAA4958853.1"/>
    <property type="molecule type" value="Genomic_DNA"/>
</dbReference>
<keyword evidence="4" id="KW-0997">Cell inner membrane</keyword>
<reference evidence="14" key="1">
    <citation type="journal article" date="2019" name="Int. J. Syst. Evol. Microbiol.">
        <title>The Global Catalogue of Microorganisms (GCM) 10K type strain sequencing project: providing services to taxonomists for standard genome sequencing and annotation.</title>
        <authorList>
            <consortium name="The Broad Institute Genomics Platform"/>
            <consortium name="The Broad Institute Genome Sequencing Center for Infectious Disease"/>
            <person name="Wu L."/>
            <person name="Ma J."/>
        </authorList>
    </citation>
    <scope>NUCLEOTIDE SEQUENCE [LARGE SCALE GENOMIC DNA]</scope>
    <source>
        <strain evidence="14">JCM 18123</strain>
    </source>
</reference>
<keyword evidence="3" id="KW-1003">Cell membrane</keyword>
<evidence type="ECO:0000256" key="8">
    <source>
        <dbReference type="ARBA" id="ARBA00023136"/>
    </source>
</evidence>
<evidence type="ECO:0000256" key="5">
    <source>
        <dbReference type="ARBA" id="ARBA00022597"/>
    </source>
</evidence>
<evidence type="ECO:0000256" key="1">
    <source>
        <dbReference type="ARBA" id="ARBA00004651"/>
    </source>
</evidence>
<dbReference type="InterPro" id="IPR001851">
    <property type="entry name" value="ABC_transp_permease"/>
</dbReference>
<feature type="transmembrane region" description="Helical" evidence="12">
    <location>
        <begin position="286"/>
        <end position="304"/>
    </location>
</feature>
<dbReference type="PANTHER" id="PTHR32196">
    <property type="entry name" value="ABC TRANSPORTER PERMEASE PROTEIN YPHD-RELATED-RELATED"/>
    <property type="match status" value="1"/>
</dbReference>
<feature type="transmembrane region" description="Helical" evidence="12">
    <location>
        <begin position="129"/>
        <end position="154"/>
    </location>
</feature>
<sequence length="436" mass="45294">MQPTPLLRTLRDLVRNNARQYGMVIALAVIVLLFQILTGGLLLRPLNITNVIMQNSYVLILAVGMMLVIITGHIDLSVGSVVAFTGAVSTVLMTSWGLPPLVVVPLALATGGLIGAWQGFWIAYVRIPAFIVTLAGMLIFRGATLIVLGGRSIGPLPQSVRMWASGFIPGFTEGPHLLTLALGAAGSVALVWIQWRVRARNLEYGLPAPSAALTTAKAAATVLVVMLFSYALADYNGIPIVGLLLLVLIVGYSFLMKSTTAGRRIYAVGGSEKAARLSGVKTKRTTFWVFVNMGVLSALAGLVFTARLNAATPGAGEMFELDAIAAAFIGGASASGGVGTVIGAVVGALVMGVMNNGMSIIGLGVDWQQAIKGLVLLAAVAFDIYNKQRVGYGRAGGTAGRKGSGSGPLPPEQAEDSAAWKQQEGSAEATAPAPPR</sequence>
<evidence type="ECO:0000256" key="4">
    <source>
        <dbReference type="ARBA" id="ARBA00022519"/>
    </source>
</evidence>
<evidence type="ECO:0000256" key="11">
    <source>
        <dbReference type="SAM" id="MobiDB-lite"/>
    </source>
</evidence>
<dbReference type="NCBIfam" id="NF040906">
    <property type="entry name" value="GguB"/>
    <property type="match status" value="1"/>
</dbReference>
<keyword evidence="14" id="KW-1185">Reference proteome</keyword>
<proteinExistence type="predicted"/>
<comment type="function">
    <text evidence="9">Part of the binding-protein-dependent transport system for D-xylose. Probably responsible for the translocation of the substrate across the membrane.</text>
</comment>
<dbReference type="RefSeq" id="WP_345559502.1">
    <property type="nucleotide sequence ID" value="NZ_BAABIK010000057.1"/>
</dbReference>
<evidence type="ECO:0000256" key="12">
    <source>
        <dbReference type="SAM" id="Phobius"/>
    </source>
</evidence>
<evidence type="ECO:0000256" key="6">
    <source>
        <dbReference type="ARBA" id="ARBA00022692"/>
    </source>
</evidence>
<evidence type="ECO:0000256" key="3">
    <source>
        <dbReference type="ARBA" id="ARBA00022475"/>
    </source>
</evidence>
<accession>A0ABP9H170</accession>
<evidence type="ECO:0000256" key="2">
    <source>
        <dbReference type="ARBA" id="ARBA00022448"/>
    </source>
</evidence>
<comment type="subcellular location">
    <subcellularLocation>
        <location evidence="1">Cell membrane</location>
        <topology evidence="1">Multi-pass membrane protein</topology>
    </subcellularLocation>
</comment>
<keyword evidence="5" id="KW-0762">Sugar transport</keyword>
<dbReference type="Pfam" id="PF02653">
    <property type="entry name" value="BPD_transp_2"/>
    <property type="match status" value="1"/>
</dbReference>